<name>A0ACC2E7I4_DIPCM</name>
<proteinExistence type="predicted"/>
<comment type="caution">
    <text evidence="1">The sequence shown here is derived from an EMBL/GenBank/DDBJ whole genome shotgun (WGS) entry which is preliminary data.</text>
</comment>
<accession>A0ACC2E7I4</accession>
<dbReference type="EMBL" id="CM055094">
    <property type="protein sequence ID" value="KAJ7562358.1"/>
    <property type="molecule type" value="Genomic_DNA"/>
</dbReference>
<dbReference type="Proteomes" id="UP001162992">
    <property type="component" value="Chromosome 3"/>
</dbReference>
<protein>
    <submittedName>
        <fullName evidence="1">Uncharacterized protein</fullName>
    </submittedName>
</protein>
<keyword evidence="2" id="KW-1185">Reference proteome</keyword>
<reference evidence="2" key="1">
    <citation type="journal article" date="2024" name="Proc. Natl. Acad. Sci. U.S.A.">
        <title>Extraordinary preservation of gene collinearity over three hundred million years revealed in homosporous lycophytes.</title>
        <authorList>
            <person name="Li C."/>
            <person name="Wickell D."/>
            <person name="Kuo L.Y."/>
            <person name="Chen X."/>
            <person name="Nie B."/>
            <person name="Liao X."/>
            <person name="Peng D."/>
            <person name="Ji J."/>
            <person name="Jenkins J."/>
            <person name="Williams M."/>
            <person name="Shu S."/>
            <person name="Plott C."/>
            <person name="Barry K."/>
            <person name="Rajasekar S."/>
            <person name="Grimwood J."/>
            <person name="Han X."/>
            <person name="Sun S."/>
            <person name="Hou Z."/>
            <person name="He W."/>
            <person name="Dai G."/>
            <person name="Sun C."/>
            <person name="Schmutz J."/>
            <person name="Leebens-Mack J.H."/>
            <person name="Li F.W."/>
            <person name="Wang L."/>
        </authorList>
    </citation>
    <scope>NUCLEOTIDE SEQUENCE [LARGE SCALE GENOMIC DNA]</scope>
    <source>
        <strain evidence="2">cv. PW_Plant_1</strain>
    </source>
</reference>
<evidence type="ECO:0000313" key="2">
    <source>
        <dbReference type="Proteomes" id="UP001162992"/>
    </source>
</evidence>
<sequence length="218" mass="25088">MATMVACHFYAFSPSTIHPYSSSSFNTSPCGSLNLKRGHKNASLCRNRIEKKLRLKAKAEEEERGSELDRKEKEAPPQRLYASRGLTREGPAQGGRWMSSTTRHVRLYMGYIDPVTLHMDQQQIDKLTLILDPDNEFVWPEDKCQKVYDYLKELVDNYAGALLTEYTLRLIGSDIEHYIRKLLLAGEIKYNLDCRVLNFSMGKPRVDPEQLLQQAEQT</sequence>
<gene>
    <name evidence="1" type="ORF">O6H91_03G065900</name>
</gene>
<evidence type="ECO:0000313" key="1">
    <source>
        <dbReference type="EMBL" id="KAJ7562358.1"/>
    </source>
</evidence>
<organism evidence="1 2">
    <name type="scientific">Diphasiastrum complanatum</name>
    <name type="common">Issler's clubmoss</name>
    <name type="synonym">Lycopodium complanatum</name>
    <dbReference type="NCBI Taxonomy" id="34168"/>
    <lineage>
        <taxon>Eukaryota</taxon>
        <taxon>Viridiplantae</taxon>
        <taxon>Streptophyta</taxon>
        <taxon>Embryophyta</taxon>
        <taxon>Tracheophyta</taxon>
        <taxon>Lycopodiopsida</taxon>
        <taxon>Lycopodiales</taxon>
        <taxon>Lycopodiaceae</taxon>
        <taxon>Lycopodioideae</taxon>
        <taxon>Diphasiastrum</taxon>
    </lineage>
</organism>